<gene>
    <name evidence="3" type="ORF">SAMN05421643_12515</name>
</gene>
<keyword evidence="1" id="KW-0472">Membrane</keyword>
<sequence length="268" mass="30936">MNINNTVHSLFEDGLIGIGLNPALAQSKMSSATNLIDLLHDGFYIVFLLKQQYIPSNVDEFRDKILNLLNRFENQARKLQFSADDIHDAKYAYCALLDETIVTQKSAQFFDLQNNWMISPLQLSLFGSQLAGYRFFEILESLRSQGKDRLAALEVFHYCMLLGFYGKFRIESIENLNHLVIRVSDEIDFLKGKKPSFSPFSALPDHIKHIIHRELPFFWILIFLILFALLSFIGLNFMLLKQNDQALSKYQNIISPPIEQAYITIHLP</sequence>
<dbReference type="InterPro" id="IPR017732">
    <property type="entry name" value="T4/T6SS_DotU"/>
</dbReference>
<organism evidence="3 4">
    <name type="scientific">Acinetobacter kyonggiensis</name>
    <dbReference type="NCBI Taxonomy" id="595670"/>
    <lineage>
        <taxon>Bacteria</taxon>
        <taxon>Pseudomonadati</taxon>
        <taxon>Pseudomonadota</taxon>
        <taxon>Gammaproteobacteria</taxon>
        <taxon>Moraxellales</taxon>
        <taxon>Moraxellaceae</taxon>
        <taxon>Acinetobacter</taxon>
    </lineage>
</organism>
<dbReference type="NCBIfam" id="TIGR03349">
    <property type="entry name" value="IV_VI_DotU"/>
    <property type="match status" value="1"/>
</dbReference>
<dbReference type="InterPro" id="IPR038522">
    <property type="entry name" value="T4/T6SS_DotU_sf"/>
</dbReference>
<dbReference type="Proteomes" id="UP000199035">
    <property type="component" value="Unassembled WGS sequence"/>
</dbReference>
<dbReference type="Gene3D" id="1.25.40.590">
    <property type="entry name" value="Type IV / VI secretion system, DotU"/>
    <property type="match status" value="1"/>
</dbReference>
<reference evidence="4" key="1">
    <citation type="submission" date="2016-10" db="EMBL/GenBank/DDBJ databases">
        <authorList>
            <person name="Varghese N."/>
            <person name="Submissions S."/>
        </authorList>
    </citation>
    <scope>NUCLEOTIDE SEQUENCE [LARGE SCALE GENOMIC DNA]</scope>
    <source>
        <strain evidence="4">ANC 5109</strain>
    </source>
</reference>
<feature type="domain" description="Type IV / VI secretion system DotU" evidence="2">
    <location>
        <begin position="35"/>
        <end position="237"/>
    </location>
</feature>
<accession>A0A1H3MC22</accession>
<dbReference type="STRING" id="595670.SAMN05421643_12515"/>
<protein>
    <submittedName>
        <fullName evidence="3">Type VI secretion system protein ImpK</fullName>
    </submittedName>
</protein>
<proteinExistence type="predicted"/>
<dbReference type="NCBIfam" id="NF038228">
    <property type="entry name" value="IcmH_DotU_IVB"/>
    <property type="match status" value="1"/>
</dbReference>
<name>A0A1H3MC22_9GAMM</name>
<dbReference type="PANTHER" id="PTHR38033">
    <property type="entry name" value="MEMBRANE PROTEIN-RELATED"/>
    <property type="match status" value="1"/>
</dbReference>
<keyword evidence="1" id="KW-0812">Transmembrane</keyword>
<dbReference type="AlphaFoldDB" id="A0A1H3MC22"/>
<feature type="transmembrane region" description="Helical" evidence="1">
    <location>
        <begin position="217"/>
        <end position="240"/>
    </location>
</feature>
<dbReference type="RefSeq" id="WP_092692164.1">
    <property type="nucleotide sequence ID" value="NZ_FNPK01000025.1"/>
</dbReference>
<evidence type="ECO:0000313" key="4">
    <source>
        <dbReference type="Proteomes" id="UP000199035"/>
    </source>
</evidence>
<dbReference type="Pfam" id="PF09850">
    <property type="entry name" value="DotU"/>
    <property type="match status" value="1"/>
</dbReference>
<evidence type="ECO:0000259" key="2">
    <source>
        <dbReference type="Pfam" id="PF09850"/>
    </source>
</evidence>
<evidence type="ECO:0000313" key="3">
    <source>
        <dbReference type="EMBL" id="SDY73848.1"/>
    </source>
</evidence>
<keyword evidence="4" id="KW-1185">Reference proteome</keyword>
<keyword evidence="1" id="KW-1133">Transmembrane helix</keyword>
<evidence type="ECO:0000256" key="1">
    <source>
        <dbReference type="SAM" id="Phobius"/>
    </source>
</evidence>
<dbReference type="PANTHER" id="PTHR38033:SF1">
    <property type="entry name" value="DOTU FAMILY TYPE IV_VI SECRETION SYSTEM PROTEIN"/>
    <property type="match status" value="1"/>
</dbReference>
<dbReference type="EMBL" id="FNPK01000025">
    <property type="protein sequence ID" value="SDY73848.1"/>
    <property type="molecule type" value="Genomic_DNA"/>
</dbReference>